<organism evidence="1">
    <name type="scientific">uncultured Craurococcus sp</name>
    <dbReference type="NCBI Taxonomy" id="1135998"/>
    <lineage>
        <taxon>Bacteria</taxon>
        <taxon>Pseudomonadati</taxon>
        <taxon>Pseudomonadota</taxon>
        <taxon>Alphaproteobacteria</taxon>
        <taxon>Acetobacterales</taxon>
        <taxon>Acetobacteraceae</taxon>
        <taxon>Craurococcus</taxon>
        <taxon>environmental samples</taxon>
    </lineage>
</organism>
<sequence length="47" mass="5174">ASRSLLSAFRDVRCPSAALPRKACEASGIDRKACPRDAAPRWREAFL</sequence>
<accession>A0A6J4JJA1</accession>
<reference evidence="1" key="1">
    <citation type="submission" date="2020-02" db="EMBL/GenBank/DDBJ databases">
        <authorList>
            <person name="Meier V. D."/>
        </authorList>
    </citation>
    <scope>NUCLEOTIDE SEQUENCE</scope>
    <source>
        <strain evidence="1">AVDCRST_MAG27</strain>
    </source>
</reference>
<protein>
    <submittedName>
        <fullName evidence="1">Uncharacterized protein</fullName>
    </submittedName>
</protein>
<dbReference type="EMBL" id="CADCTD010000166">
    <property type="protein sequence ID" value="CAA9280848.1"/>
    <property type="molecule type" value="Genomic_DNA"/>
</dbReference>
<proteinExistence type="predicted"/>
<name>A0A6J4JJA1_9PROT</name>
<feature type="non-terminal residue" evidence="1">
    <location>
        <position position="47"/>
    </location>
</feature>
<dbReference type="AlphaFoldDB" id="A0A6J4JJA1"/>
<gene>
    <name evidence="1" type="ORF">AVDCRST_MAG27-3788</name>
</gene>
<feature type="non-terminal residue" evidence="1">
    <location>
        <position position="1"/>
    </location>
</feature>
<evidence type="ECO:0000313" key="1">
    <source>
        <dbReference type="EMBL" id="CAA9280848.1"/>
    </source>
</evidence>